<evidence type="ECO:0000259" key="2">
    <source>
        <dbReference type="PROSITE" id="PS50003"/>
    </source>
</evidence>
<dbReference type="PANTHER" id="PTHR12844:SF42">
    <property type="entry name" value="CONNECTOR ENHANCER OF KSR PROTEIN CNK"/>
    <property type="match status" value="1"/>
</dbReference>
<accession>A0A7I8VPF4</accession>
<dbReference type="InterPro" id="IPR001849">
    <property type="entry name" value="PH_domain"/>
</dbReference>
<protein>
    <submittedName>
        <fullName evidence="3">DgyrCDS6368</fullName>
    </submittedName>
</protein>
<feature type="domain" description="PH" evidence="2">
    <location>
        <begin position="27"/>
        <end position="133"/>
    </location>
</feature>
<name>A0A7I8VPF4_9ANNE</name>
<evidence type="ECO:0000313" key="4">
    <source>
        <dbReference type="Proteomes" id="UP000549394"/>
    </source>
</evidence>
<dbReference type="EMBL" id="CAJFCJ010000007">
    <property type="protein sequence ID" value="CAD5117613.1"/>
    <property type="molecule type" value="Genomic_DNA"/>
</dbReference>
<organism evidence="3 4">
    <name type="scientific">Dimorphilus gyrociliatus</name>
    <dbReference type="NCBI Taxonomy" id="2664684"/>
    <lineage>
        <taxon>Eukaryota</taxon>
        <taxon>Metazoa</taxon>
        <taxon>Spiralia</taxon>
        <taxon>Lophotrochozoa</taxon>
        <taxon>Annelida</taxon>
        <taxon>Polychaeta</taxon>
        <taxon>Polychaeta incertae sedis</taxon>
        <taxon>Dinophilidae</taxon>
        <taxon>Dimorphilus</taxon>
    </lineage>
</organism>
<dbReference type="InterPro" id="IPR051566">
    <property type="entry name" value="CNKSR"/>
</dbReference>
<dbReference type="SUPFAM" id="SSF50729">
    <property type="entry name" value="PH domain-like"/>
    <property type="match status" value="1"/>
</dbReference>
<dbReference type="InterPro" id="IPR011993">
    <property type="entry name" value="PH-like_dom_sf"/>
</dbReference>
<comment type="caution">
    <text evidence="3">The sequence shown here is derived from an EMBL/GenBank/DDBJ whole genome shotgun (WGS) entry which is preliminary data.</text>
</comment>
<sequence length="256" mass="29786">MLSSFRKRAELETSTINRRISVKDLGQGDFQGWMYQRERKSLIGANWPKRWCVLKKNVLLVYKSQESNEAHARCIISNADFVSPAKYLYAYSFFSEKSAIEIGQKNDPQKTVYFATAQADFHNWLLNLQAAHTLYKKTEEEADRDEAYSDTDDESSNRSQKSVTSSREELDDMGTSEIIHRRQQKVELEEKKSMYEEKLESKKAELGYINNILESYQNDTGRCKELLKKYSLQYLRGVSNNREKITSSNCDDESQC</sequence>
<reference evidence="3 4" key="1">
    <citation type="submission" date="2020-08" db="EMBL/GenBank/DDBJ databases">
        <authorList>
            <person name="Hejnol A."/>
        </authorList>
    </citation>
    <scope>NUCLEOTIDE SEQUENCE [LARGE SCALE GENOMIC DNA]</scope>
</reference>
<dbReference type="SMART" id="SM00233">
    <property type="entry name" value="PH"/>
    <property type="match status" value="1"/>
</dbReference>
<dbReference type="PROSITE" id="PS50003">
    <property type="entry name" value="PH_DOMAIN"/>
    <property type="match status" value="1"/>
</dbReference>
<dbReference type="PANTHER" id="PTHR12844">
    <property type="entry name" value="CONNECTOR ENCHANCER OF KINASE SUPPRESSOR OF RAS"/>
    <property type="match status" value="1"/>
</dbReference>
<gene>
    <name evidence="3" type="ORF">DGYR_LOCUS6124</name>
</gene>
<feature type="compositionally biased region" description="Acidic residues" evidence="1">
    <location>
        <begin position="140"/>
        <end position="154"/>
    </location>
</feature>
<keyword evidence="4" id="KW-1185">Reference proteome</keyword>
<proteinExistence type="predicted"/>
<dbReference type="Gene3D" id="2.30.29.30">
    <property type="entry name" value="Pleckstrin-homology domain (PH domain)/Phosphotyrosine-binding domain (PTB)"/>
    <property type="match status" value="1"/>
</dbReference>
<dbReference type="Proteomes" id="UP000549394">
    <property type="component" value="Unassembled WGS sequence"/>
</dbReference>
<dbReference type="Pfam" id="PF00169">
    <property type="entry name" value="PH"/>
    <property type="match status" value="1"/>
</dbReference>
<dbReference type="OrthoDB" id="2157866at2759"/>
<dbReference type="AlphaFoldDB" id="A0A7I8VPF4"/>
<evidence type="ECO:0000313" key="3">
    <source>
        <dbReference type="EMBL" id="CAD5117613.1"/>
    </source>
</evidence>
<evidence type="ECO:0000256" key="1">
    <source>
        <dbReference type="SAM" id="MobiDB-lite"/>
    </source>
</evidence>
<feature type="region of interest" description="Disordered" evidence="1">
    <location>
        <begin position="139"/>
        <end position="176"/>
    </location>
</feature>